<dbReference type="PANTHER" id="PTHR24198">
    <property type="entry name" value="ANKYRIN REPEAT AND PROTEIN KINASE DOMAIN-CONTAINING PROTEIN"/>
    <property type="match status" value="1"/>
</dbReference>
<dbReference type="PRINTS" id="PR01415">
    <property type="entry name" value="ANKYRIN"/>
</dbReference>
<comment type="caution">
    <text evidence="5">The sequence shown here is derived from an EMBL/GenBank/DDBJ whole genome shotgun (WGS) entry which is preliminary data.</text>
</comment>
<feature type="repeat" description="ANK" evidence="3">
    <location>
        <begin position="45"/>
        <end position="77"/>
    </location>
</feature>
<dbReference type="PANTHER" id="PTHR24198:SF165">
    <property type="entry name" value="ANKYRIN REPEAT-CONTAINING PROTEIN-RELATED"/>
    <property type="match status" value="1"/>
</dbReference>
<evidence type="ECO:0000313" key="6">
    <source>
        <dbReference type="Proteomes" id="UP000663870"/>
    </source>
</evidence>
<dbReference type="SUPFAM" id="SSF48403">
    <property type="entry name" value="Ankyrin repeat"/>
    <property type="match status" value="1"/>
</dbReference>
<dbReference type="InterPro" id="IPR036770">
    <property type="entry name" value="Ankyrin_rpt-contain_sf"/>
</dbReference>
<proteinExistence type="predicted"/>
<evidence type="ECO:0000313" key="4">
    <source>
        <dbReference type="EMBL" id="CAF0793918.1"/>
    </source>
</evidence>
<dbReference type="Gene3D" id="1.25.40.20">
    <property type="entry name" value="Ankyrin repeat-containing domain"/>
    <property type="match status" value="1"/>
</dbReference>
<gene>
    <name evidence="5" type="ORF">JXQ802_LOCUS18518</name>
    <name evidence="4" type="ORF">PYM288_LOCUS4275</name>
</gene>
<keyword evidence="2 3" id="KW-0040">ANK repeat</keyword>
<dbReference type="Pfam" id="PF12796">
    <property type="entry name" value="Ank_2"/>
    <property type="match status" value="1"/>
</dbReference>
<dbReference type="Proteomes" id="UP000663854">
    <property type="component" value="Unassembled WGS sequence"/>
</dbReference>
<dbReference type="AlphaFoldDB" id="A0A814N2P1"/>
<dbReference type="PROSITE" id="PS50297">
    <property type="entry name" value="ANK_REP_REGION"/>
    <property type="match status" value="2"/>
</dbReference>
<dbReference type="InterPro" id="IPR002110">
    <property type="entry name" value="Ankyrin_rpt"/>
</dbReference>
<keyword evidence="6" id="KW-1185">Reference proteome</keyword>
<dbReference type="PROSITE" id="PS50088">
    <property type="entry name" value="ANK_REPEAT"/>
    <property type="match status" value="2"/>
</dbReference>
<evidence type="ECO:0000256" key="1">
    <source>
        <dbReference type="ARBA" id="ARBA00022737"/>
    </source>
</evidence>
<organism evidence="5 6">
    <name type="scientific">Rotaria sordida</name>
    <dbReference type="NCBI Taxonomy" id="392033"/>
    <lineage>
        <taxon>Eukaryota</taxon>
        <taxon>Metazoa</taxon>
        <taxon>Spiralia</taxon>
        <taxon>Gnathifera</taxon>
        <taxon>Rotifera</taxon>
        <taxon>Eurotatoria</taxon>
        <taxon>Bdelloidea</taxon>
        <taxon>Philodinida</taxon>
        <taxon>Philodinidae</taxon>
        <taxon>Rotaria</taxon>
    </lineage>
</organism>
<feature type="repeat" description="ANK" evidence="3">
    <location>
        <begin position="79"/>
        <end position="111"/>
    </location>
</feature>
<dbReference type="EMBL" id="CAJNOL010000489">
    <property type="protein sequence ID" value="CAF1087726.1"/>
    <property type="molecule type" value="Genomic_DNA"/>
</dbReference>
<evidence type="ECO:0000256" key="2">
    <source>
        <dbReference type="ARBA" id="ARBA00023043"/>
    </source>
</evidence>
<reference evidence="5" key="1">
    <citation type="submission" date="2021-02" db="EMBL/GenBank/DDBJ databases">
        <authorList>
            <person name="Nowell W R."/>
        </authorList>
    </citation>
    <scope>NUCLEOTIDE SEQUENCE</scope>
</reference>
<protein>
    <submittedName>
        <fullName evidence="5">Uncharacterized protein</fullName>
    </submittedName>
</protein>
<evidence type="ECO:0000256" key="3">
    <source>
        <dbReference type="PROSITE-ProRule" id="PRU00023"/>
    </source>
</evidence>
<dbReference type="SMART" id="SM00248">
    <property type="entry name" value="ANK"/>
    <property type="match status" value="3"/>
</dbReference>
<keyword evidence="1" id="KW-0677">Repeat</keyword>
<evidence type="ECO:0000313" key="5">
    <source>
        <dbReference type="EMBL" id="CAF1087726.1"/>
    </source>
</evidence>
<accession>A0A814N2P1</accession>
<dbReference type="EMBL" id="CAJNOH010000038">
    <property type="protein sequence ID" value="CAF0793918.1"/>
    <property type="molecule type" value="Genomic_DNA"/>
</dbReference>
<sequence length="249" mass="29025">MANSMDLLHAAECGRLSVVKQLVSKDKSVIHTCQHKDPHNRAFNTNASAIHYACRSGHLNIVKYLLQQDSTIINDQDIEYWSPLHYACYNGHINIVKLLLEYNADVNLKDNYLFQTPIQFAMYRQFKDIVHLLDPNITWTRRNSDEISTKGNTPIFRKKSNLFLGRYILNENHIKEIELFRDNSQSNDIELKKIQDVELSNLNVRIIFTHDFKKHMNKTIQLSSNEGDDPFLRSSTTSTNEHIMVFEDE</sequence>
<name>A0A814N2P1_9BILA</name>
<dbReference type="Proteomes" id="UP000663870">
    <property type="component" value="Unassembled WGS sequence"/>
</dbReference>